<gene>
    <name evidence="1" type="ORF">CJ203_03645</name>
</gene>
<dbReference type="Gene3D" id="2.60.120.10">
    <property type="entry name" value="Jelly Rolls"/>
    <property type="match status" value="1"/>
</dbReference>
<dbReference type="AlphaFoldDB" id="A0A2N6T628"/>
<dbReference type="RefSeq" id="WP_102723584.1">
    <property type="nucleotide sequence ID" value="NZ_PNHG01000004.1"/>
</dbReference>
<comment type="caution">
    <text evidence="1">The sequence shown here is derived from an EMBL/GenBank/DDBJ whole genome shotgun (WGS) entry which is preliminary data.</text>
</comment>
<sequence>MTGTDPAFTPPEPRPGAAEVIFRRLPMADGETFGGWTSARTANPNKQVLTWVSGTETLLPGANAFATTSFQLGITDSACTPATLDFGKFSPKPFSLVGFDSGVAGEGLVFVGKLFGQESPVQTARPMLGAELRVEPGAEFVFVVDETFTHGMIALDKGLFLENESLNPATIAITRPGAKTLNVVNASDRVVSALLLGGR</sequence>
<reference evidence="1 2" key="1">
    <citation type="submission" date="2017-09" db="EMBL/GenBank/DDBJ databases">
        <title>Bacterial strain isolated from the female urinary microbiota.</title>
        <authorList>
            <person name="Thomas-White K."/>
            <person name="Kumar N."/>
            <person name="Forster S."/>
            <person name="Putonti C."/>
            <person name="Lawley T."/>
            <person name="Wolfe A.J."/>
        </authorList>
    </citation>
    <scope>NUCLEOTIDE SEQUENCE [LARGE SCALE GENOMIC DNA]</scope>
    <source>
        <strain evidence="1 2">UMB0792</strain>
    </source>
</reference>
<dbReference type="EMBL" id="PNHG01000004">
    <property type="protein sequence ID" value="PMC64763.1"/>
    <property type="molecule type" value="Genomic_DNA"/>
</dbReference>
<organism evidence="1 2">
    <name type="scientific">Corynebacterium tuscaniense</name>
    <dbReference type="NCBI Taxonomy" id="302449"/>
    <lineage>
        <taxon>Bacteria</taxon>
        <taxon>Bacillati</taxon>
        <taxon>Actinomycetota</taxon>
        <taxon>Actinomycetes</taxon>
        <taxon>Mycobacteriales</taxon>
        <taxon>Corynebacteriaceae</taxon>
        <taxon>Corynebacterium</taxon>
    </lineage>
</organism>
<dbReference type="Proteomes" id="UP000235836">
    <property type="component" value="Unassembled WGS sequence"/>
</dbReference>
<accession>A0A2N6T628</accession>
<evidence type="ECO:0000313" key="2">
    <source>
        <dbReference type="Proteomes" id="UP000235836"/>
    </source>
</evidence>
<dbReference type="InterPro" id="IPR014710">
    <property type="entry name" value="RmlC-like_jellyroll"/>
</dbReference>
<keyword evidence="2" id="KW-1185">Reference proteome</keyword>
<name>A0A2N6T628_9CORY</name>
<proteinExistence type="predicted"/>
<protein>
    <submittedName>
        <fullName evidence="1">Uncharacterized protein</fullName>
    </submittedName>
</protein>
<evidence type="ECO:0000313" key="1">
    <source>
        <dbReference type="EMBL" id="PMC64763.1"/>
    </source>
</evidence>